<sequence>MGTPYIGEIRMFGFSRVPTGWQACDGSLLSIADYDTLYTLLGTTYGGDGQNTFGVPDLRGRVPLHQGTGQGLSTRLPGQLGGSETVTLLGTQLPPHNHPMFATTTAATATAIGTNAELGALSGNTMYATDVTGLNGFNTSPNSTGPAGQTQPHDNMMPTLTVQFCISLYGVFPSQS</sequence>
<name>A0A7Y6Q6C0_9HYPH</name>
<dbReference type="Proteomes" id="UP000520198">
    <property type="component" value="Unassembled WGS sequence"/>
</dbReference>
<evidence type="ECO:0000313" key="3">
    <source>
        <dbReference type="Proteomes" id="UP000520198"/>
    </source>
</evidence>
<dbReference type="Pfam" id="PF07484">
    <property type="entry name" value="Collar"/>
    <property type="match status" value="1"/>
</dbReference>
<proteinExistence type="predicted"/>
<dbReference type="SUPFAM" id="SSF88874">
    <property type="entry name" value="Receptor-binding domain of short tail fibre protein gp12"/>
    <property type="match status" value="1"/>
</dbReference>
<evidence type="ECO:0000313" key="2">
    <source>
        <dbReference type="EMBL" id="NVD39830.1"/>
    </source>
</evidence>
<gene>
    <name evidence="2" type="ORF">HT585_13260</name>
</gene>
<organism evidence="2 3">
    <name type="scientific">Ensifer oleiphilus</name>
    <dbReference type="NCBI Taxonomy" id="2742698"/>
    <lineage>
        <taxon>Bacteria</taxon>
        <taxon>Pseudomonadati</taxon>
        <taxon>Pseudomonadota</taxon>
        <taxon>Alphaproteobacteria</taxon>
        <taxon>Hyphomicrobiales</taxon>
        <taxon>Rhizobiaceae</taxon>
        <taxon>Sinorhizobium/Ensifer group</taxon>
        <taxon>Ensifer</taxon>
    </lineage>
</organism>
<dbReference type="InterPro" id="IPR037053">
    <property type="entry name" value="Phage_tail_collar_dom_sf"/>
</dbReference>
<dbReference type="InterPro" id="IPR011083">
    <property type="entry name" value="Phage_tail_collar_dom"/>
</dbReference>
<feature type="domain" description="Phage tail collar" evidence="1">
    <location>
        <begin position="7"/>
        <end position="63"/>
    </location>
</feature>
<comment type="caution">
    <text evidence="2">The sequence shown here is derived from an EMBL/GenBank/DDBJ whole genome shotgun (WGS) entry which is preliminary data.</text>
</comment>
<keyword evidence="3" id="KW-1185">Reference proteome</keyword>
<accession>A0A7Y6Q6C0</accession>
<dbReference type="AlphaFoldDB" id="A0A7Y6Q6C0"/>
<dbReference type="Gene3D" id="3.90.1340.10">
    <property type="entry name" value="Phage tail collar domain"/>
    <property type="match status" value="1"/>
</dbReference>
<protein>
    <submittedName>
        <fullName evidence="2">Phage tail protein</fullName>
    </submittedName>
</protein>
<dbReference type="EMBL" id="JABWDU010000003">
    <property type="protein sequence ID" value="NVD39830.1"/>
    <property type="molecule type" value="Genomic_DNA"/>
</dbReference>
<reference evidence="2 3" key="1">
    <citation type="submission" date="2020-06" db="EMBL/GenBank/DDBJ databases">
        <authorList>
            <person name="Grouzdev D.S."/>
        </authorList>
    </citation>
    <scope>NUCLEOTIDE SEQUENCE [LARGE SCALE GENOMIC DNA]</scope>
    <source>
        <strain evidence="2 3">HO-A22</strain>
    </source>
</reference>
<evidence type="ECO:0000259" key="1">
    <source>
        <dbReference type="Pfam" id="PF07484"/>
    </source>
</evidence>